<gene>
    <name evidence="4" type="ORF">JRO89_XS12G0106200</name>
</gene>
<proteinExistence type="predicted"/>
<dbReference type="InterPro" id="IPR015260">
    <property type="entry name" value="Syntaxin-6/10/61_N"/>
</dbReference>
<organism evidence="4 5">
    <name type="scientific">Xanthoceras sorbifolium</name>
    <dbReference type="NCBI Taxonomy" id="99658"/>
    <lineage>
        <taxon>Eukaryota</taxon>
        <taxon>Viridiplantae</taxon>
        <taxon>Streptophyta</taxon>
        <taxon>Embryophyta</taxon>
        <taxon>Tracheophyta</taxon>
        <taxon>Spermatophyta</taxon>
        <taxon>Magnoliopsida</taxon>
        <taxon>eudicotyledons</taxon>
        <taxon>Gunneridae</taxon>
        <taxon>Pentapetalae</taxon>
        <taxon>rosids</taxon>
        <taxon>malvids</taxon>
        <taxon>Sapindales</taxon>
        <taxon>Sapindaceae</taxon>
        <taxon>Xanthoceroideae</taxon>
        <taxon>Xanthoceras</taxon>
    </lineage>
</organism>
<dbReference type="PANTHER" id="PTHR34949:SF2">
    <property type="entry name" value="OS05G0443700 PROTEIN"/>
    <property type="match status" value="1"/>
</dbReference>
<dbReference type="Pfam" id="PF09177">
    <property type="entry name" value="STX6_10_61_N"/>
    <property type="match status" value="1"/>
</dbReference>
<protein>
    <recommendedName>
        <fullName evidence="3">Syntaxin 6/10/61 N-terminal domain-containing protein</fullName>
    </recommendedName>
</protein>
<evidence type="ECO:0000256" key="1">
    <source>
        <dbReference type="ARBA" id="ARBA00022927"/>
    </source>
</evidence>
<dbReference type="SUPFAM" id="SSF47661">
    <property type="entry name" value="t-snare proteins"/>
    <property type="match status" value="1"/>
</dbReference>
<evidence type="ECO:0000256" key="2">
    <source>
        <dbReference type="ARBA" id="ARBA00046280"/>
    </source>
</evidence>
<accession>A0ABQ8HC50</accession>
<dbReference type="EMBL" id="JAFEMO010000012">
    <property type="protein sequence ID" value="KAH7554075.1"/>
    <property type="molecule type" value="Genomic_DNA"/>
</dbReference>
<dbReference type="CDD" id="cd21442">
    <property type="entry name" value="SNARE_NTD_STX6-like"/>
    <property type="match status" value="1"/>
</dbReference>
<feature type="domain" description="Syntaxin 6/10/61 N-terminal" evidence="3">
    <location>
        <begin position="12"/>
        <end position="113"/>
    </location>
</feature>
<evidence type="ECO:0000313" key="5">
    <source>
        <dbReference type="Proteomes" id="UP000827721"/>
    </source>
</evidence>
<sequence length="453" mass="51508">MTSSLQQWESHPLFSAAEVVQDSADRMESIYRLLVHEQSLVHQDHPDPRLLSQIDYHRRDLATILETTKWQLEDFERAVCSSAVMDKSRTTEDVIARHKQFIIAIREQINQVEKSVDDPSRGKSIRNWVNLNEQDRDGLALFLSGGNPTEHASCYNMEDSSILSRFLDPTTASSSKDAEIIEHKSIETENVKKNGVLRVEHNYGPLKENNLRKVGSHFSTRLSLESLQGTSCSRHNEDESWDLEANGAIPKSFFHESNLRGRYSNMNIFGYFNSLWTTYGNRVSRNYTKRLKDGEEERNSPSYIDVSHAALVSFLTHANAAISDELVFKWLFFGSAYGNKFGFQRQLSPRIVLQGSGKGNTPLIIYTHNFGIRNKALELVVSWFAELLENSHCEVPQVCKFWALLGTNMAIIDSHDCSVLLLCNLRILVVSPILPAYSGASIIMQNMEVMKHH</sequence>
<evidence type="ECO:0000313" key="4">
    <source>
        <dbReference type="EMBL" id="KAH7554075.1"/>
    </source>
</evidence>
<keyword evidence="5" id="KW-1185">Reference proteome</keyword>
<keyword evidence="1" id="KW-0653">Protein transport</keyword>
<dbReference type="InterPro" id="IPR010989">
    <property type="entry name" value="SNARE"/>
</dbReference>
<dbReference type="Gene3D" id="1.20.58.90">
    <property type="match status" value="1"/>
</dbReference>
<dbReference type="Proteomes" id="UP000827721">
    <property type="component" value="Unassembled WGS sequence"/>
</dbReference>
<dbReference type="PANTHER" id="PTHR34949">
    <property type="entry name" value="OS05G0443700 PROTEIN"/>
    <property type="match status" value="1"/>
</dbReference>
<name>A0ABQ8HC50_9ROSI</name>
<comment type="caution">
    <text evidence="4">The sequence shown here is derived from an EMBL/GenBank/DDBJ whole genome shotgun (WGS) entry which is preliminary data.</text>
</comment>
<reference evidence="4 5" key="1">
    <citation type="submission" date="2021-02" db="EMBL/GenBank/DDBJ databases">
        <title>Plant Genome Project.</title>
        <authorList>
            <person name="Zhang R.-G."/>
        </authorList>
    </citation>
    <scope>NUCLEOTIDE SEQUENCE [LARGE SCALE GENOMIC DNA]</scope>
    <source>
        <tissue evidence="4">Leaves</tissue>
    </source>
</reference>
<evidence type="ECO:0000259" key="3">
    <source>
        <dbReference type="Pfam" id="PF09177"/>
    </source>
</evidence>
<comment type="subcellular location">
    <subcellularLocation>
        <location evidence="2">Endomembrane system</location>
        <topology evidence="2">Single-pass type IV membrane protein</topology>
    </subcellularLocation>
</comment>
<keyword evidence="1" id="KW-0813">Transport</keyword>